<evidence type="ECO:0000256" key="1">
    <source>
        <dbReference type="SAM" id="MobiDB-lite"/>
    </source>
</evidence>
<protein>
    <submittedName>
        <fullName evidence="2">Uncharacterized protein</fullName>
    </submittedName>
</protein>
<keyword evidence="3" id="KW-1185">Reference proteome</keyword>
<organism evidence="2 3">
    <name type="scientific">Cylicocyclus nassatus</name>
    <name type="common">Nematode worm</name>
    <dbReference type="NCBI Taxonomy" id="53992"/>
    <lineage>
        <taxon>Eukaryota</taxon>
        <taxon>Metazoa</taxon>
        <taxon>Ecdysozoa</taxon>
        <taxon>Nematoda</taxon>
        <taxon>Chromadorea</taxon>
        <taxon>Rhabditida</taxon>
        <taxon>Rhabditina</taxon>
        <taxon>Rhabditomorpha</taxon>
        <taxon>Strongyloidea</taxon>
        <taxon>Strongylidae</taxon>
        <taxon>Cylicocyclus</taxon>
    </lineage>
</organism>
<accession>A0AA36DQT9</accession>
<dbReference type="Proteomes" id="UP001176961">
    <property type="component" value="Unassembled WGS sequence"/>
</dbReference>
<evidence type="ECO:0000313" key="2">
    <source>
        <dbReference type="EMBL" id="CAJ0591500.1"/>
    </source>
</evidence>
<feature type="region of interest" description="Disordered" evidence="1">
    <location>
        <begin position="27"/>
        <end position="64"/>
    </location>
</feature>
<reference evidence="2" key="1">
    <citation type="submission" date="2023-07" db="EMBL/GenBank/DDBJ databases">
        <authorList>
            <consortium name="CYATHOMIX"/>
        </authorList>
    </citation>
    <scope>NUCLEOTIDE SEQUENCE</scope>
    <source>
        <strain evidence="2">N/A</strain>
    </source>
</reference>
<comment type="caution">
    <text evidence="2">The sequence shown here is derived from an EMBL/GenBank/DDBJ whole genome shotgun (WGS) entry which is preliminary data.</text>
</comment>
<proteinExistence type="predicted"/>
<evidence type="ECO:0000313" key="3">
    <source>
        <dbReference type="Proteomes" id="UP001176961"/>
    </source>
</evidence>
<sequence length="125" mass="14491">MVETREQLLCLVEFNVEDFYALARAERKHERRRSLQGGYVSERDVEESDDGIEISKTKTGDRSIESVPSHCRYAFVQRKRSYSSVNWRAVMQTTGAGPAPSRIQPQYKSRAQLRLEKKKKHLTTT</sequence>
<feature type="compositionally biased region" description="Basic and acidic residues" evidence="1">
    <location>
        <begin position="53"/>
        <end position="64"/>
    </location>
</feature>
<dbReference type="AlphaFoldDB" id="A0AA36DQT9"/>
<name>A0AA36DQT9_CYLNA</name>
<dbReference type="EMBL" id="CATQJL010000001">
    <property type="protein sequence ID" value="CAJ0591500.1"/>
    <property type="molecule type" value="Genomic_DNA"/>
</dbReference>
<gene>
    <name evidence="2" type="ORF">CYNAS_LOCUS3483</name>
</gene>